<dbReference type="InterPro" id="IPR027417">
    <property type="entry name" value="P-loop_NTPase"/>
</dbReference>
<dbReference type="AlphaFoldDB" id="A0A9X2E0I4"/>
<dbReference type="GO" id="GO:0005524">
    <property type="term" value="F:ATP binding"/>
    <property type="evidence" value="ECO:0007669"/>
    <property type="project" value="InterPro"/>
</dbReference>
<dbReference type="PROSITE" id="PS51194">
    <property type="entry name" value="HELICASE_CTER"/>
    <property type="match status" value="1"/>
</dbReference>
<dbReference type="InterPro" id="IPR001650">
    <property type="entry name" value="Helicase_C-like"/>
</dbReference>
<dbReference type="SUPFAM" id="SSF52540">
    <property type="entry name" value="P-loop containing nucleoside triphosphate hydrolases"/>
    <property type="match status" value="2"/>
</dbReference>
<name>A0A9X2E0I4_9NOCA</name>
<evidence type="ECO:0000313" key="4">
    <source>
        <dbReference type="EMBL" id="MCM6771869.1"/>
    </source>
</evidence>
<dbReference type="InterPro" id="IPR000330">
    <property type="entry name" value="SNF2_N"/>
</dbReference>
<keyword evidence="5" id="KW-1185">Reference proteome</keyword>
<dbReference type="InterPro" id="IPR014001">
    <property type="entry name" value="Helicase_ATP-bd"/>
</dbReference>
<sequence>MVLLSGRTHVPRLQATFVPAENAFAWWGPDDLDAALREHGLPGGRTTTCSLAAPEGGTVVAADRDVRLVDLNEAIAALNGLNRRAKVGKSVKNWQEAARLVDGDSEAKDPDFAELATRMPIAAHAVTNPEGTAVAAPAALLTQFRRAANTTATLATTAVDAQLRPYQIHGVAWLSSRLDLGAGGVLADEMGLGKTLQAICLLAIRRSERPHLVVCPTSLIGNWRRELARFSPTTPVLRYHGGNRDLPERFEPGTVAITSYPVLRNDKRLLNTAWDIVVLDEAQQIKNPEAQVSKAAARLTATVRIAMTGTPVENRLDELWSIFHVTNPGLLGSRGRFRQRFVAPIEQRRSAPAAAALNALVRPHMLRRTKDLVAAELPPKQYTSMYCTLTDEQVRLYREAVDRAFSEGLGAGIGRSGRVLALLTSLKQICNHPAQYLGDEAAGPGRSGKFDRATEMLSEIVDDGDRALVFTQYRTMGELLSTAFGETLGTGPIPFLHGGLSGDKRDEMVRAFQEDDDSPPVLLLSLRAAGFGLNLTRAAHVMHYDRWWNPAVEEQATDRAHRIGQQRTLNVYTLISGGTIEDRIAQMHDTKRGFADIVVGGNTEAALAKMSDDELHAIVDLDLGAIS</sequence>
<dbReference type="Gene3D" id="3.40.50.10810">
    <property type="entry name" value="Tandem AAA-ATPase domain"/>
    <property type="match status" value="1"/>
</dbReference>
<dbReference type="Proteomes" id="UP001139157">
    <property type="component" value="Unassembled WGS sequence"/>
</dbReference>
<dbReference type="CDD" id="cd18793">
    <property type="entry name" value="SF2_C_SNF"/>
    <property type="match status" value="1"/>
</dbReference>
<feature type="domain" description="Helicase C-terminal" evidence="3">
    <location>
        <begin position="452"/>
        <end position="616"/>
    </location>
</feature>
<dbReference type="Gene3D" id="3.40.50.300">
    <property type="entry name" value="P-loop containing nucleotide triphosphate hydrolases"/>
    <property type="match status" value="1"/>
</dbReference>
<evidence type="ECO:0000259" key="3">
    <source>
        <dbReference type="PROSITE" id="PS51194"/>
    </source>
</evidence>
<keyword evidence="4" id="KW-0347">Helicase</keyword>
<dbReference type="Pfam" id="PF00271">
    <property type="entry name" value="Helicase_C"/>
    <property type="match status" value="1"/>
</dbReference>
<proteinExistence type="predicted"/>
<dbReference type="Pfam" id="PF00176">
    <property type="entry name" value="SNF2-rel_dom"/>
    <property type="match status" value="1"/>
</dbReference>
<evidence type="ECO:0000313" key="5">
    <source>
        <dbReference type="Proteomes" id="UP001139157"/>
    </source>
</evidence>
<dbReference type="SMART" id="SM00487">
    <property type="entry name" value="DEXDc"/>
    <property type="match status" value="1"/>
</dbReference>
<dbReference type="PANTHER" id="PTHR10799">
    <property type="entry name" value="SNF2/RAD54 HELICASE FAMILY"/>
    <property type="match status" value="1"/>
</dbReference>
<dbReference type="RefSeq" id="WP_251908752.1">
    <property type="nucleotide sequence ID" value="NZ_JAMRXG010000001.1"/>
</dbReference>
<keyword evidence="1" id="KW-0378">Hydrolase</keyword>
<dbReference type="InterPro" id="IPR049730">
    <property type="entry name" value="SNF2/RAD54-like_C"/>
</dbReference>
<keyword evidence="4" id="KW-0067">ATP-binding</keyword>
<dbReference type="GO" id="GO:0016787">
    <property type="term" value="F:hydrolase activity"/>
    <property type="evidence" value="ECO:0007669"/>
    <property type="project" value="UniProtKB-KW"/>
</dbReference>
<dbReference type="InterPro" id="IPR038718">
    <property type="entry name" value="SNF2-like_sf"/>
</dbReference>
<organism evidence="4 5">
    <name type="scientific">Nocardia pulmonis</name>
    <dbReference type="NCBI Taxonomy" id="2951408"/>
    <lineage>
        <taxon>Bacteria</taxon>
        <taxon>Bacillati</taxon>
        <taxon>Actinomycetota</taxon>
        <taxon>Actinomycetes</taxon>
        <taxon>Mycobacteriales</taxon>
        <taxon>Nocardiaceae</taxon>
        <taxon>Nocardia</taxon>
    </lineage>
</organism>
<keyword evidence="4" id="KW-0547">Nucleotide-binding</keyword>
<evidence type="ECO:0000256" key="1">
    <source>
        <dbReference type="ARBA" id="ARBA00022801"/>
    </source>
</evidence>
<dbReference type="EMBL" id="JAMRXG010000001">
    <property type="protein sequence ID" value="MCM6771869.1"/>
    <property type="molecule type" value="Genomic_DNA"/>
</dbReference>
<dbReference type="SMART" id="SM00490">
    <property type="entry name" value="HELICc"/>
    <property type="match status" value="1"/>
</dbReference>
<protein>
    <submittedName>
        <fullName evidence="4">DEAD/DEAH box helicase</fullName>
    </submittedName>
</protein>
<evidence type="ECO:0000259" key="2">
    <source>
        <dbReference type="PROSITE" id="PS51192"/>
    </source>
</evidence>
<reference evidence="4" key="1">
    <citation type="submission" date="2022-06" db="EMBL/GenBank/DDBJ databases">
        <title>Novel species in genus nocardia.</title>
        <authorList>
            <person name="Li F."/>
        </authorList>
    </citation>
    <scope>NUCLEOTIDE SEQUENCE</scope>
    <source>
        <strain evidence="4">CDC141</strain>
    </source>
</reference>
<dbReference type="PROSITE" id="PS51192">
    <property type="entry name" value="HELICASE_ATP_BIND_1"/>
    <property type="match status" value="1"/>
</dbReference>
<dbReference type="GO" id="GO:0004386">
    <property type="term" value="F:helicase activity"/>
    <property type="evidence" value="ECO:0007669"/>
    <property type="project" value="UniProtKB-KW"/>
</dbReference>
<gene>
    <name evidence="4" type="ORF">NDR86_00110</name>
</gene>
<feature type="domain" description="Helicase ATP-binding" evidence="2">
    <location>
        <begin position="175"/>
        <end position="329"/>
    </location>
</feature>
<comment type="caution">
    <text evidence="4">The sequence shown here is derived from an EMBL/GenBank/DDBJ whole genome shotgun (WGS) entry which is preliminary data.</text>
</comment>
<accession>A0A9X2E0I4</accession>